<reference evidence="3 4" key="1">
    <citation type="submission" date="2021-06" db="EMBL/GenBank/DDBJ databases">
        <authorList>
            <person name="Jeong J.W."/>
        </authorList>
    </citation>
    <scope>NUCLEOTIDE SEQUENCE [LARGE SCALE GENOMIC DNA]</scope>
    <source>
        <strain evidence="3 4">MMS21-TAE1-1</strain>
    </source>
</reference>
<feature type="signal peptide" evidence="2">
    <location>
        <begin position="1"/>
        <end position="34"/>
    </location>
</feature>
<keyword evidence="2" id="KW-0732">Signal</keyword>
<feature type="compositionally biased region" description="Low complexity" evidence="1">
    <location>
        <begin position="243"/>
        <end position="252"/>
    </location>
</feature>
<protein>
    <submittedName>
        <fullName evidence="3">Uncharacterized protein</fullName>
    </submittedName>
</protein>
<keyword evidence="4" id="KW-1185">Reference proteome</keyword>
<evidence type="ECO:0000313" key="4">
    <source>
        <dbReference type="Proteomes" id="UP000824166"/>
    </source>
</evidence>
<feature type="region of interest" description="Disordered" evidence="1">
    <location>
        <begin position="319"/>
        <end position="389"/>
    </location>
</feature>
<feature type="compositionally biased region" description="Polar residues" evidence="1">
    <location>
        <begin position="262"/>
        <end position="275"/>
    </location>
</feature>
<organism evidence="3 4">
    <name type="scientific">Paenarthrobacter aromaticivorans</name>
    <dbReference type="NCBI Taxonomy" id="2849150"/>
    <lineage>
        <taxon>Bacteria</taxon>
        <taxon>Bacillati</taxon>
        <taxon>Actinomycetota</taxon>
        <taxon>Actinomycetes</taxon>
        <taxon>Micrococcales</taxon>
        <taxon>Micrococcaceae</taxon>
        <taxon>Paenarthrobacter</taxon>
    </lineage>
</organism>
<gene>
    <name evidence="3" type="ORF">KSW38_18715</name>
</gene>
<comment type="caution">
    <text evidence="3">The sequence shown here is derived from an EMBL/GenBank/DDBJ whole genome shotgun (WGS) entry which is preliminary data.</text>
</comment>
<feature type="region of interest" description="Disordered" evidence="1">
    <location>
        <begin position="243"/>
        <end position="279"/>
    </location>
</feature>
<dbReference type="Proteomes" id="UP000824166">
    <property type="component" value="Unassembled WGS sequence"/>
</dbReference>
<sequence length="389" mass="37699">MKAIRAIPRATQILRSVMIAGAGTAIWMALSATAASADSGITDNHSLLDGVTSSVSSAVPSTDSVSKQGNKTLSAATGAVKKAAASVATSVGPKPSAPVVTVPVPNVPLPAPAKAVVPAHPITVHVPSVTPVVEHVADSTDKVINTAPVVHRVVPRDTVGNVVDAVVEPATGAVDDTVEAVVPPVNNVLEPVGLGPVTDVTNPVVVPIVGVIDTILAPVGNALPPIVGPGSLLPPLLGGDGAMLPTTPGSGAVPPPAVGSSTGTSTAEGLATESTGVPLGTTPPSLNADVSLAFVLARGFASASPGAITGASVIVEPDAPSELPADPDAAPFGVTGAGSGTSQNGPPSPAAGFLHGALIVPADTLSGPAAASNEDHPKPVSFDPGSSPD</sequence>
<proteinExistence type="predicted"/>
<name>A0ABS6IBW5_9MICC</name>
<dbReference type="RefSeq" id="WP_216926445.1">
    <property type="nucleotide sequence ID" value="NZ_JAHOPC010000013.1"/>
</dbReference>
<evidence type="ECO:0000256" key="1">
    <source>
        <dbReference type="SAM" id="MobiDB-lite"/>
    </source>
</evidence>
<evidence type="ECO:0000313" key="3">
    <source>
        <dbReference type="EMBL" id="MBU8868328.1"/>
    </source>
</evidence>
<accession>A0ABS6IBW5</accession>
<dbReference type="EMBL" id="JAHOPC010000013">
    <property type="protein sequence ID" value="MBU8868328.1"/>
    <property type="molecule type" value="Genomic_DNA"/>
</dbReference>
<evidence type="ECO:0000256" key="2">
    <source>
        <dbReference type="SAM" id="SignalP"/>
    </source>
</evidence>
<feature type="chain" id="PRO_5045364494" evidence="2">
    <location>
        <begin position="35"/>
        <end position="389"/>
    </location>
</feature>